<dbReference type="Pfam" id="PF00535">
    <property type="entry name" value="Glycos_transf_2"/>
    <property type="match status" value="1"/>
</dbReference>
<dbReference type="HOGENOM" id="CLU_025996_19_2_3"/>
<dbReference type="NCBIfam" id="NF038302">
    <property type="entry name" value="EPS_HpsE"/>
    <property type="match status" value="1"/>
</dbReference>
<dbReference type="InterPro" id="IPR050834">
    <property type="entry name" value="Glycosyltransf_2"/>
</dbReference>
<proteinExistence type="predicted"/>
<dbReference type="PANTHER" id="PTHR43685:SF2">
    <property type="entry name" value="GLYCOSYLTRANSFERASE 2-LIKE DOMAIN-CONTAINING PROTEIN"/>
    <property type="match status" value="1"/>
</dbReference>
<dbReference type="AlphaFoldDB" id="K9ZB53"/>
<dbReference type="SUPFAM" id="SSF53448">
    <property type="entry name" value="Nucleotide-diphospho-sugar transferases"/>
    <property type="match status" value="1"/>
</dbReference>
<evidence type="ECO:0000313" key="3">
    <source>
        <dbReference type="Proteomes" id="UP000010474"/>
    </source>
</evidence>
<dbReference type="RefSeq" id="WP_015213086.1">
    <property type="nucleotide sequence ID" value="NC_019771.1"/>
</dbReference>
<dbReference type="OrthoDB" id="468448at2"/>
<dbReference type="KEGG" id="acy:Anacy_0856"/>
<keyword evidence="3" id="KW-1185">Reference proteome</keyword>
<evidence type="ECO:0000313" key="2">
    <source>
        <dbReference type="EMBL" id="AFZ56433.1"/>
    </source>
</evidence>
<dbReference type="STRING" id="272123.Anacy_0856"/>
<dbReference type="Proteomes" id="UP000010474">
    <property type="component" value="Chromosome"/>
</dbReference>
<gene>
    <name evidence="2" type="ordered locus">Anacy_0856</name>
</gene>
<dbReference type="GO" id="GO:0016740">
    <property type="term" value="F:transferase activity"/>
    <property type="evidence" value="ECO:0007669"/>
    <property type="project" value="UniProtKB-KW"/>
</dbReference>
<dbReference type="EMBL" id="CP003659">
    <property type="protein sequence ID" value="AFZ56433.1"/>
    <property type="molecule type" value="Genomic_DNA"/>
</dbReference>
<sequence>MSLDLTVAIPTYNGESRLPKVIDHLQSQQGLENLKWEVIIVDNNSTDGTAKLIQEYQANWNHPYVLKYLSEIQQGAAFARAKAIQEAQSEIICFLDDDNLPAPNWIIEAYKFTVNNPQAGAIASRISGNFEVNPPENIQSIIFYLAITERGEKPHIFQPRKQGFPPSAGLVVRRQAWQDNVPKKPFFIGRVGSSMLGSEDAEALCYIQKAGWEIWYNPAMQIEHLIPASRLERNYLISLLQAVGLARHHLRMLILPSWQRPLAFFAYFTNDLFKFILYYIRYHNLINSDILTACEMERLRSTMISPFYLETLKVRRFFQKFSN</sequence>
<evidence type="ECO:0000259" key="1">
    <source>
        <dbReference type="Pfam" id="PF00535"/>
    </source>
</evidence>
<protein>
    <submittedName>
        <fullName evidence="2">Glycosyl transferase family 2</fullName>
    </submittedName>
</protein>
<feature type="domain" description="Glycosyltransferase 2-like" evidence="1">
    <location>
        <begin position="6"/>
        <end position="141"/>
    </location>
</feature>
<dbReference type="PATRIC" id="fig|272123.3.peg.937"/>
<dbReference type="InterPro" id="IPR029044">
    <property type="entry name" value="Nucleotide-diphossugar_trans"/>
</dbReference>
<keyword evidence="2" id="KW-0808">Transferase</keyword>
<dbReference type="Gene3D" id="3.90.550.10">
    <property type="entry name" value="Spore Coat Polysaccharide Biosynthesis Protein SpsA, Chain A"/>
    <property type="match status" value="1"/>
</dbReference>
<dbReference type="CDD" id="cd00761">
    <property type="entry name" value="Glyco_tranf_GTA_type"/>
    <property type="match status" value="1"/>
</dbReference>
<accession>K9ZB53</accession>
<dbReference type="InterPro" id="IPR001173">
    <property type="entry name" value="Glyco_trans_2-like"/>
</dbReference>
<reference evidence="3" key="1">
    <citation type="journal article" date="2013" name="Proc. Natl. Acad. Sci. U.S.A.">
        <title>Improving the coverage of the cyanobacterial phylum using diversity-driven genome sequencing.</title>
        <authorList>
            <person name="Shih P.M."/>
            <person name="Wu D."/>
            <person name="Latifi A."/>
            <person name="Axen S.D."/>
            <person name="Fewer D.P."/>
            <person name="Talla E."/>
            <person name="Calteau A."/>
            <person name="Cai F."/>
            <person name="Tandeau de Marsac N."/>
            <person name="Rippka R."/>
            <person name="Herdman M."/>
            <person name="Sivonen K."/>
            <person name="Coursin T."/>
            <person name="Laurent T."/>
            <person name="Goodwin L."/>
            <person name="Nolan M."/>
            <person name="Davenport K.W."/>
            <person name="Han C.S."/>
            <person name="Rubin E.M."/>
            <person name="Eisen J.A."/>
            <person name="Woyke T."/>
            <person name="Gugger M."/>
            <person name="Kerfeld C.A."/>
        </authorList>
    </citation>
    <scope>NUCLEOTIDE SEQUENCE [LARGE SCALE GENOMIC DNA]</scope>
    <source>
        <strain evidence="3">ATCC 27899 / PCC 7122</strain>
    </source>
</reference>
<name>K9ZB53_ANACC</name>
<dbReference type="PANTHER" id="PTHR43685">
    <property type="entry name" value="GLYCOSYLTRANSFERASE"/>
    <property type="match status" value="1"/>
</dbReference>
<organism evidence="2 3">
    <name type="scientific">Anabaena cylindrica (strain ATCC 27899 / PCC 7122)</name>
    <dbReference type="NCBI Taxonomy" id="272123"/>
    <lineage>
        <taxon>Bacteria</taxon>
        <taxon>Bacillati</taxon>
        <taxon>Cyanobacteriota</taxon>
        <taxon>Cyanophyceae</taxon>
        <taxon>Nostocales</taxon>
        <taxon>Nostocaceae</taxon>
        <taxon>Anabaena</taxon>
    </lineage>
</organism>
<dbReference type="eggNOG" id="COG1216">
    <property type="taxonomic scope" value="Bacteria"/>
</dbReference>